<dbReference type="InterPro" id="IPR026992">
    <property type="entry name" value="DIOX_N"/>
</dbReference>
<keyword evidence="3" id="KW-0408">Iron</keyword>
<gene>
    <name evidence="5" type="ORF">S01H1_46793</name>
</gene>
<dbReference type="PRINTS" id="PR00682">
    <property type="entry name" value="IPNSYNTHASE"/>
</dbReference>
<dbReference type="AlphaFoldDB" id="X0UY17"/>
<keyword evidence="2" id="KW-0560">Oxidoreductase</keyword>
<evidence type="ECO:0000256" key="3">
    <source>
        <dbReference type="ARBA" id="ARBA00023004"/>
    </source>
</evidence>
<dbReference type="Gene3D" id="2.60.120.330">
    <property type="entry name" value="B-lactam Antibiotic, Isopenicillin N Synthase, Chain"/>
    <property type="match status" value="1"/>
</dbReference>
<protein>
    <recommendedName>
        <fullName evidence="4">Non-haem dioxygenase N-terminal domain-containing protein</fullName>
    </recommendedName>
</protein>
<organism evidence="5">
    <name type="scientific">marine sediment metagenome</name>
    <dbReference type="NCBI Taxonomy" id="412755"/>
    <lineage>
        <taxon>unclassified sequences</taxon>
        <taxon>metagenomes</taxon>
        <taxon>ecological metagenomes</taxon>
    </lineage>
</organism>
<dbReference type="EMBL" id="BARS01029973">
    <property type="protein sequence ID" value="GAG10739.1"/>
    <property type="molecule type" value="Genomic_DNA"/>
</dbReference>
<dbReference type="PANTHER" id="PTHR10209">
    <property type="entry name" value="OXIDOREDUCTASE, 2OG-FE II OXYGENASE FAMILY PROTEIN"/>
    <property type="match status" value="1"/>
</dbReference>
<dbReference type="GO" id="GO:0046872">
    <property type="term" value="F:metal ion binding"/>
    <property type="evidence" value="ECO:0007669"/>
    <property type="project" value="UniProtKB-KW"/>
</dbReference>
<feature type="non-terminal residue" evidence="5">
    <location>
        <position position="178"/>
    </location>
</feature>
<reference evidence="5" key="1">
    <citation type="journal article" date="2014" name="Front. Microbiol.">
        <title>High frequency of phylogenetically diverse reductive dehalogenase-homologous genes in deep subseafloor sedimentary metagenomes.</title>
        <authorList>
            <person name="Kawai M."/>
            <person name="Futagami T."/>
            <person name="Toyoda A."/>
            <person name="Takaki Y."/>
            <person name="Nishi S."/>
            <person name="Hori S."/>
            <person name="Arai W."/>
            <person name="Tsubouchi T."/>
            <person name="Morono Y."/>
            <person name="Uchiyama I."/>
            <person name="Ito T."/>
            <person name="Fujiyama A."/>
            <person name="Inagaki F."/>
            <person name="Takami H."/>
        </authorList>
    </citation>
    <scope>NUCLEOTIDE SEQUENCE</scope>
    <source>
        <strain evidence="5">Expedition CK06-06</strain>
    </source>
</reference>
<dbReference type="Pfam" id="PF14226">
    <property type="entry name" value="DIOX_N"/>
    <property type="match status" value="1"/>
</dbReference>
<dbReference type="PANTHER" id="PTHR10209:SF867">
    <property type="entry name" value="2-OXOGLUTARATE (2OG) AND FE(II)-DEPENDENT OXYGENASE SUPERFAMILY PROTEIN"/>
    <property type="match status" value="1"/>
</dbReference>
<dbReference type="InterPro" id="IPR027443">
    <property type="entry name" value="IPNS-like_sf"/>
</dbReference>
<evidence type="ECO:0000256" key="1">
    <source>
        <dbReference type="ARBA" id="ARBA00022723"/>
    </source>
</evidence>
<comment type="caution">
    <text evidence="5">The sequence shown here is derived from an EMBL/GenBank/DDBJ whole genome shotgun (WGS) entry which is preliminary data.</text>
</comment>
<evidence type="ECO:0000313" key="5">
    <source>
        <dbReference type="EMBL" id="GAG10739.1"/>
    </source>
</evidence>
<accession>X0UY17</accession>
<name>X0UY17_9ZZZZ</name>
<feature type="domain" description="Non-haem dioxygenase N-terminal" evidence="4">
    <location>
        <begin position="17"/>
        <end position="137"/>
    </location>
</feature>
<dbReference type="SUPFAM" id="SSF51197">
    <property type="entry name" value="Clavaminate synthase-like"/>
    <property type="match status" value="1"/>
</dbReference>
<dbReference type="GO" id="GO:0016491">
    <property type="term" value="F:oxidoreductase activity"/>
    <property type="evidence" value="ECO:0007669"/>
    <property type="project" value="UniProtKB-KW"/>
</dbReference>
<evidence type="ECO:0000256" key="2">
    <source>
        <dbReference type="ARBA" id="ARBA00023002"/>
    </source>
</evidence>
<keyword evidence="1" id="KW-0479">Metal-binding</keyword>
<evidence type="ECO:0000259" key="4">
    <source>
        <dbReference type="Pfam" id="PF14226"/>
    </source>
</evidence>
<sequence>MTSSDFAAAKVTDASMIPVVDVSGAVNRTDIEGVAAAIYAAATNHGFFYISGHGIDETLLEQAFAVSRDFFALPAAEKATVAVDANQRGWMAQGMSHLAGAKTYDLKEVFFWGAETAPEDPDLLAGKPLVAVNQWPSDAFPRLESELRPYYDALCDVARHVMAAVAVSLDQQVDFFEA</sequence>
<proteinExistence type="predicted"/>